<sequence>HVEKDPKNGHEISRMFLYRHIEKSLTENKSHKTETSGLCQTNCKWKVNIYWSKCLQQYYLSTFTNIYTSYTLDPTSIRFISKSRKLTDEMLKEIEYYTLVRKLTASTQYHLLSGKHKVPIHHCNLYNAISKFKRINFPEDNDASKLLTKLLKKKMMILD</sequence>
<dbReference type="EMBL" id="CAJVQC010101660">
    <property type="protein sequence ID" value="CAG8831545.1"/>
    <property type="molecule type" value="Genomic_DNA"/>
</dbReference>
<evidence type="ECO:0000313" key="1">
    <source>
        <dbReference type="EMBL" id="CAG8831545.1"/>
    </source>
</evidence>
<accession>A0ACA9S8E1</accession>
<gene>
    <name evidence="1" type="ORF">RPERSI_LOCUS28180</name>
</gene>
<name>A0ACA9S8E1_9GLOM</name>
<reference evidence="1" key="1">
    <citation type="submission" date="2021-06" db="EMBL/GenBank/DDBJ databases">
        <authorList>
            <person name="Kallberg Y."/>
            <person name="Tangrot J."/>
            <person name="Rosling A."/>
        </authorList>
    </citation>
    <scope>NUCLEOTIDE SEQUENCE</scope>
    <source>
        <strain evidence="1">MA461A</strain>
    </source>
</reference>
<evidence type="ECO:0000313" key="2">
    <source>
        <dbReference type="Proteomes" id="UP000789920"/>
    </source>
</evidence>
<feature type="non-terminal residue" evidence="1">
    <location>
        <position position="159"/>
    </location>
</feature>
<proteinExistence type="predicted"/>
<feature type="non-terminal residue" evidence="1">
    <location>
        <position position="1"/>
    </location>
</feature>
<dbReference type="Proteomes" id="UP000789920">
    <property type="component" value="Unassembled WGS sequence"/>
</dbReference>
<keyword evidence="2" id="KW-1185">Reference proteome</keyword>
<protein>
    <submittedName>
        <fullName evidence="1">17859_t:CDS:1</fullName>
    </submittedName>
</protein>
<comment type="caution">
    <text evidence="1">The sequence shown here is derived from an EMBL/GenBank/DDBJ whole genome shotgun (WGS) entry which is preliminary data.</text>
</comment>
<organism evidence="1 2">
    <name type="scientific">Racocetra persica</name>
    <dbReference type="NCBI Taxonomy" id="160502"/>
    <lineage>
        <taxon>Eukaryota</taxon>
        <taxon>Fungi</taxon>
        <taxon>Fungi incertae sedis</taxon>
        <taxon>Mucoromycota</taxon>
        <taxon>Glomeromycotina</taxon>
        <taxon>Glomeromycetes</taxon>
        <taxon>Diversisporales</taxon>
        <taxon>Gigasporaceae</taxon>
        <taxon>Racocetra</taxon>
    </lineage>
</organism>